<dbReference type="AlphaFoldDB" id="A0A7J5AET0"/>
<evidence type="ECO:0000313" key="2">
    <source>
        <dbReference type="Proteomes" id="UP000467305"/>
    </source>
</evidence>
<comment type="caution">
    <text evidence="1">The sequence shown here is derived from an EMBL/GenBank/DDBJ whole genome shotgun (WGS) entry which is preliminary data.</text>
</comment>
<accession>A0A7J5AET0</accession>
<gene>
    <name evidence="1" type="ORF">F7018_11610</name>
</gene>
<proteinExistence type="predicted"/>
<dbReference type="Proteomes" id="UP000467305">
    <property type="component" value="Unassembled WGS sequence"/>
</dbReference>
<name>A0A7J5AET0_9FLAO</name>
<keyword evidence="2" id="KW-1185">Reference proteome</keyword>
<dbReference type="RefSeq" id="WP_150900237.1">
    <property type="nucleotide sequence ID" value="NZ_WAAU01000021.1"/>
</dbReference>
<reference evidence="1 2" key="1">
    <citation type="submission" date="2019-09" db="EMBL/GenBank/DDBJ databases">
        <authorList>
            <person name="Cao W.R."/>
        </authorList>
    </citation>
    <scope>NUCLEOTIDE SEQUENCE [LARGE SCALE GENOMIC DNA]</scope>
    <source>
        <strain evidence="2">a4</strain>
    </source>
</reference>
<dbReference type="EMBL" id="WAAU01000021">
    <property type="protein sequence ID" value="KAB1155948.1"/>
    <property type="molecule type" value="Genomic_DNA"/>
</dbReference>
<protein>
    <submittedName>
        <fullName evidence="1">Uncharacterized protein</fullName>
    </submittedName>
</protein>
<organism evidence="1 2">
    <name type="scientific">Tenacibaculum aiptasiae</name>
    <dbReference type="NCBI Taxonomy" id="426481"/>
    <lineage>
        <taxon>Bacteria</taxon>
        <taxon>Pseudomonadati</taxon>
        <taxon>Bacteroidota</taxon>
        <taxon>Flavobacteriia</taxon>
        <taxon>Flavobacteriales</taxon>
        <taxon>Flavobacteriaceae</taxon>
        <taxon>Tenacibaculum</taxon>
    </lineage>
</organism>
<sequence length="261" mass="31249">MVGELITKYNVSDWFYLNIDKQTLLKRYDWINIYIPDINLNYPWAVINDIERLFYLCISFDSKSEVLKWFSENSELVLIESHIKLVDLFSYQKIELKNNIDYQIEECNNTTLLNFITLILERSLLWYSPEPTWPSSLYSYLVKARKIINHIDMTKLKPTNDLVLKGEDLFDSTDYTHVFYKFKNICNQIDKGEIYSDLTTITKQAHLTLITSIRLNLEYQHNTTKLTEIEYERKIDDIIKRETNWCLRQLNMISKTKHNKT</sequence>
<dbReference type="OrthoDB" id="9820977at2"/>
<evidence type="ECO:0000313" key="1">
    <source>
        <dbReference type="EMBL" id="KAB1155948.1"/>
    </source>
</evidence>